<name>A0A7T4EFA9_9CORY</name>
<evidence type="ECO:0000313" key="2">
    <source>
        <dbReference type="Proteomes" id="UP000596145"/>
    </source>
</evidence>
<dbReference type="SUPFAM" id="SSF53697">
    <property type="entry name" value="SIS domain"/>
    <property type="match status" value="1"/>
</dbReference>
<protein>
    <submittedName>
        <fullName evidence="1">Uncharacterized protein</fullName>
    </submittedName>
</protein>
<proteinExistence type="predicted"/>
<accession>A0A7T4EFA9</accession>
<reference evidence="1 2" key="1">
    <citation type="submission" date="2020-12" db="EMBL/GenBank/DDBJ databases">
        <title>FDA dAtabase for Regulatory Grade micrObial Sequences (FDA-ARGOS): Supporting development and validation of Infectious Disease Dx tests.</title>
        <authorList>
            <person name="Sproer C."/>
            <person name="Gronow S."/>
            <person name="Severitt S."/>
            <person name="Schroder I."/>
            <person name="Tallon L."/>
            <person name="Sadzewicz L."/>
            <person name="Zhao X."/>
            <person name="Boylan J."/>
            <person name="Ott S."/>
            <person name="Bowen H."/>
            <person name="Vavikolanu K."/>
            <person name="Mehta A."/>
            <person name="Aluvathingal J."/>
            <person name="Nadendla S."/>
            <person name="Lowell S."/>
            <person name="Myers T."/>
            <person name="Yan Y."/>
            <person name="Sichtig H."/>
        </authorList>
    </citation>
    <scope>NUCLEOTIDE SEQUENCE [LARGE SCALE GENOMIC DNA]</scope>
    <source>
        <strain evidence="1 2">FDAARGOS_1053</strain>
    </source>
</reference>
<evidence type="ECO:0000313" key="1">
    <source>
        <dbReference type="EMBL" id="QQB46311.1"/>
    </source>
</evidence>
<gene>
    <name evidence="1" type="ORF">I6I10_12895</name>
</gene>
<dbReference type="GeneID" id="92759399"/>
<sequence length="282" mass="29543">MSGTTSELARFFPIANEGAEVRSVAGWVRDGGTRQLSGFRPRAHIVVTWDEVSRAIAEAVAGECVVTDHLPTSAGALDQVTIIGDDPRALEIMFAAQQRGCAVTVIAAPDSPLVSEHARTTMVPPHIPFAEDMSVARTLATLVAVTSPVATVAEELTVLSTLVDEEVVACHPDREEVTNPARTLARTCTQGIPVHVGPARLTRLLAEISIARGVPALSATARQASAFQTNDVALSIVDWSDGDAGNDPEVEDLPAAGSPAVDIVTTLRCATRVAAATVMEVL</sequence>
<dbReference type="OrthoDB" id="4427542at2"/>
<organism evidence="1 2">
    <name type="scientific">Corynebacterium glucuronolyticum</name>
    <dbReference type="NCBI Taxonomy" id="39791"/>
    <lineage>
        <taxon>Bacteria</taxon>
        <taxon>Bacillati</taxon>
        <taxon>Actinomycetota</taxon>
        <taxon>Actinomycetes</taxon>
        <taxon>Mycobacteriales</taxon>
        <taxon>Corynebacteriaceae</taxon>
        <taxon>Corynebacterium</taxon>
    </lineage>
</organism>
<dbReference type="InterPro" id="IPR046348">
    <property type="entry name" value="SIS_dom_sf"/>
</dbReference>
<dbReference type="GO" id="GO:0097367">
    <property type="term" value="F:carbohydrate derivative binding"/>
    <property type="evidence" value="ECO:0007669"/>
    <property type="project" value="InterPro"/>
</dbReference>
<dbReference type="EMBL" id="CP066007">
    <property type="protein sequence ID" value="QQB46311.1"/>
    <property type="molecule type" value="Genomic_DNA"/>
</dbReference>
<dbReference type="RefSeq" id="WP_084036878.1">
    <property type="nucleotide sequence ID" value="NZ_CP066007.1"/>
</dbReference>
<dbReference type="AlphaFoldDB" id="A0A7T4EFA9"/>
<dbReference type="Proteomes" id="UP000596145">
    <property type="component" value="Chromosome"/>
</dbReference>
<dbReference type="GO" id="GO:1901135">
    <property type="term" value="P:carbohydrate derivative metabolic process"/>
    <property type="evidence" value="ECO:0007669"/>
    <property type="project" value="InterPro"/>
</dbReference>